<dbReference type="PANTHER" id="PTHR45718:SF4">
    <property type="entry name" value="TRANSCRIPTIONAL ACTIVATOR CUBITUS INTERRUPTUS"/>
    <property type="match status" value="1"/>
</dbReference>
<dbReference type="GO" id="GO:0000981">
    <property type="term" value="F:DNA-binding transcription factor activity, RNA polymerase II-specific"/>
    <property type="evidence" value="ECO:0007669"/>
    <property type="project" value="TreeGrafter"/>
</dbReference>
<dbReference type="Pfam" id="PF23561">
    <property type="entry name" value="zf-C2H2_15"/>
    <property type="match status" value="1"/>
</dbReference>
<feature type="domain" description="C2H2-type" evidence="9">
    <location>
        <begin position="234"/>
        <end position="264"/>
    </location>
</feature>
<dbReference type="SMART" id="SM00355">
    <property type="entry name" value="ZnF_C2H2"/>
    <property type="match status" value="5"/>
</dbReference>
<evidence type="ECO:0000256" key="1">
    <source>
        <dbReference type="ARBA" id="ARBA00004123"/>
    </source>
</evidence>
<dbReference type="GO" id="GO:0008270">
    <property type="term" value="F:zinc ion binding"/>
    <property type="evidence" value="ECO:0007669"/>
    <property type="project" value="UniProtKB-KW"/>
</dbReference>
<dbReference type="GO" id="GO:0000978">
    <property type="term" value="F:RNA polymerase II cis-regulatory region sequence-specific DNA binding"/>
    <property type="evidence" value="ECO:0007669"/>
    <property type="project" value="TreeGrafter"/>
</dbReference>
<evidence type="ECO:0000256" key="5">
    <source>
        <dbReference type="ARBA" id="ARBA00022833"/>
    </source>
</evidence>
<dbReference type="PROSITE" id="PS00028">
    <property type="entry name" value="ZINC_FINGER_C2H2_1"/>
    <property type="match status" value="4"/>
</dbReference>
<evidence type="ECO:0000256" key="2">
    <source>
        <dbReference type="ARBA" id="ARBA00022723"/>
    </source>
</evidence>
<feature type="compositionally biased region" description="Polar residues" evidence="8">
    <location>
        <begin position="32"/>
        <end position="60"/>
    </location>
</feature>
<feature type="compositionally biased region" description="Low complexity" evidence="8">
    <location>
        <begin position="18"/>
        <end position="31"/>
    </location>
</feature>
<comment type="subcellular location">
    <subcellularLocation>
        <location evidence="1">Nucleus</location>
    </subcellularLocation>
</comment>
<evidence type="ECO:0000256" key="3">
    <source>
        <dbReference type="ARBA" id="ARBA00022737"/>
    </source>
</evidence>
<keyword evidence="4 7" id="KW-0863">Zinc-finger</keyword>
<keyword evidence="5" id="KW-0862">Zinc</keyword>
<evidence type="ECO:0000313" key="11">
    <source>
        <dbReference type="Proteomes" id="UP000005237"/>
    </source>
</evidence>
<dbReference type="Pfam" id="PF00096">
    <property type="entry name" value="zf-C2H2"/>
    <property type="match status" value="2"/>
</dbReference>
<keyword evidence="6" id="KW-0539">Nucleus</keyword>
<dbReference type="InterPro" id="IPR056436">
    <property type="entry name" value="Znf-C2H2_ZIC1-5/GLI1-3-like"/>
</dbReference>
<reference evidence="10" key="2">
    <citation type="submission" date="2022-06" db="UniProtKB">
        <authorList>
            <consortium name="EnsemblMetazoa"/>
        </authorList>
    </citation>
    <scope>IDENTIFICATION</scope>
    <source>
        <strain evidence="10">DF5081</strain>
    </source>
</reference>
<dbReference type="PANTHER" id="PTHR45718">
    <property type="entry name" value="TRANSCRIPTIONAL ACTIVATOR CUBITUS INTERRUPTUS"/>
    <property type="match status" value="1"/>
</dbReference>
<evidence type="ECO:0000259" key="9">
    <source>
        <dbReference type="PROSITE" id="PS50157"/>
    </source>
</evidence>
<feature type="domain" description="C2H2-type" evidence="9">
    <location>
        <begin position="142"/>
        <end position="172"/>
    </location>
</feature>
<dbReference type="Gene3D" id="3.30.160.60">
    <property type="entry name" value="Classic Zinc Finger"/>
    <property type="match status" value="4"/>
</dbReference>
<evidence type="ECO:0000256" key="4">
    <source>
        <dbReference type="ARBA" id="ARBA00022771"/>
    </source>
</evidence>
<accession>A0A8R1HPW9</accession>
<dbReference type="AlphaFoldDB" id="A0A8R1HPW9"/>
<evidence type="ECO:0000256" key="8">
    <source>
        <dbReference type="SAM" id="MobiDB-lite"/>
    </source>
</evidence>
<keyword evidence="3" id="KW-0677">Repeat</keyword>
<dbReference type="PROSITE" id="PS50157">
    <property type="entry name" value="ZINC_FINGER_C2H2_2"/>
    <property type="match status" value="4"/>
</dbReference>
<dbReference type="GO" id="GO:0005634">
    <property type="term" value="C:nucleus"/>
    <property type="evidence" value="ECO:0007669"/>
    <property type="project" value="UniProtKB-SubCell"/>
</dbReference>
<dbReference type="InterPro" id="IPR036236">
    <property type="entry name" value="Znf_C2H2_sf"/>
</dbReference>
<dbReference type="SUPFAM" id="SSF57667">
    <property type="entry name" value="beta-beta-alpha zinc fingers"/>
    <property type="match status" value="4"/>
</dbReference>
<protein>
    <recommendedName>
        <fullName evidence="9">C2H2-type domain-containing protein</fullName>
    </recommendedName>
</protein>
<evidence type="ECO:0000256" key="7">
    <source>
        <dbReference type="PROSITE-ProRule" id="PRU00042"/>
    </source>
</evidence>
<feature type="domain" description="C2H2-type" evidence="9">
    <location>
        <begin position="203"/>
        <end position="233"/>
    </location>
</feature>
<dbReference type="FunFam" id="3.30.160.60:FF:000125">
    <property type="entry name" value="Putative zinc finger protein 143"/>
    <property type="match status" value="1"/>
</dbReference>
<sequence>MPAVNRGKLKRFSLATPSETSESSEGSRTTSPVGSEQMEVSSFSTPQENESSDFTITENPQRTDSRGKTVAMSIGKPRLTANGKRIGRPPGSFKTHRILSGSQGGILPSPMTCRWDNCNSDFYSVEAIVQHMFENHAKPKDCVCLWAGCDNRVFKSYYMLVGHIRSHTGERPMKCTHPGCTKAYKTRENLNTHMRTHTGEKPYECQFVNCFKRFTNASDRGKHENRCHSNKKEYVCDVENCKKSYTDPSSLRKHVICVHGQEAQENRKKVKVRWVYRRDGQKVPDKSIENSPPRKMDQPTNNVEEPDSILQASETEETLVVENVKQEVVTPPQPEPIMRSAFRPVIPKANVLNNLMMMNYPLSINANDQAQSLIMQYINAQANNLQQSSSLNALSAFSALASQTSQVPQVPQMFNPLVTPSPSPTMMMGMFNLGANVGFNPTLTSEALMKFF</sequence>
<name>A0A8R1HPW9_CAEJA</name>
<evidence type="ECO:0000313" key="10">
    <source>
        <dbReference type="EnsemblMetazoa" id="CJA05266.1"/>
    </source>
</evidence>
<reference evidence="11" key="1">
    <citation type="submission" date="2010-08" db="EMBL/GenBank/DDBJ databases">
        <authorList>
            <consortium name="Caenorhabditis japonica Sequencing Consortium"/>
            <person name="Wilson R.K."/>
        </authorList>
    </citation>
    <scope>NUCLEOTIDE SEQUENCE [LARGE SCALE GENOMIC DNA]</scope>
    <source>
        <strain evidence="11">DF5081</strain>
    </source>
</reference>
<dbReference type="EnsemblMetazoa" id="CJA05266.1">
    <property type="protein sequence ID" value="CJA05266.1"/>
    <property type="gene ID" value="WBGene00124470"/>
</dbReference>
<keyword evidence="2" id="KW-0479">Metal-binding</keyword>
<dbReference type="InterPro" id="IPR043359">
    <property type="entry name" value="GLI-like"/>
</dbReference>
<evidence type="ECO:0000256" key="6">
    <source>
        <dbReference type="ARBA" id="ARBA00023242"/>
    </source>
</evidence>
<proteinExistence type="predicted"/>
<feature type="domain" description="C2H2-type" evidence="9">
    <location>
        <begin position="173"/>
        <end position="202"/>
    </location>
</feature>
<dbReference type="Proteomes" id="UP000005237">
    <property type="component" value="Unassembled WGS sequence"/>
</dbReference>
<keyword evidence="11" id="KW-1185">Reference proteome</keyword>
<feature type="compositionally biased region" description="Basic and acidic residues" evidence="8">
    <location>
        <begin position="281"/>
        <end position="297"/>
    </location>
</feature>
<organism evidence="10 11">
    <name type="scientific">Caenorhabditis japonica</name>
    <dbReference type="NCBI Taxonomy" id="281687"/>
    <lineage>
        <taxon>Eukaryota</taxon>
        <taxon>Metazoa</taxon>
        <taxon>Ecdysozoa</taxon>
        <taxon>Nematoda</taxon>
        <taxon>Chromadorea</taxon>
        <taxon>Rhabditida</taxon>
        <taxon>Rhabditina</taxon>
        <taxon>Rhabditomorpha</taxon>
        <taxon>Rhabditoidea</taxon>
        <taxon>Rhabditidae</taxon>
        <taxon>Peloderinae</taxon>
        <taxon>Caenorhabditis</taxon>
    </lineage>
</organism>
<feature type="region of interest" description="Disordered" evidence="8">
    <location>
        <begin position="281"/>
        <end position="304"/>
    </location>
</feature>
<feature type="region of interest" description="Disordered" evidence="8">
    <location>
        <begin position="1"/>
        <end position="94"/>
    </location>
</feature>
<dbReference type="InterPro" id="IPR013087">
    <property type="entry name" value="Znf_C2H2_type"/>
</dbReference>